<feature type="compositionally biased region" description="Polar residues" evidence="2">
    <location>
        <begin position="425"/>
        <end position="437"/>
    </location>
</feature>
<feature type="repeat" description="ANK" evidence="1">
    <location>
        <begin position="76"/>
        <end position="96"/>
    </location>
</feature>
<gene>
    <name evidence="5" type="ORF">PVL29_004848</name>
</gene>
<feature type="region of interest" description="Disordered" evidence="2">
    <location>
        <begin position="278"/>
        <end position="303"/>
    </location>
</feature>
<reference evidence="5 6" key="1">
    <citation type="journal article" date="2023" name="BMC Biotechnol.">
        <title>Vitis rotundifolia cv Carlos genome sequencing.</title>
        <authorList>
            <person name="Huff M."/>
            <person name="Hulse-Kemp A."/>
            <person name="Scheffler B."/>
            <person name="Youngblood R."/>
            <person name="Simpson S."/>
            <person name="Babiker E."/>
            <person name="Staton M."/>
        </authorList>
    </citation>
    <scope>NUCLEOTIDE SEQUENCE [LARGE SCALE GENOMIC DNA]</scope>
    <source>
        <tissue evidence="5">Leaf</tissue>
    </source>
</reference>
<feature type="transmembrane region" description="Helical" evidence="3">
    <location>
        <begin position="710"/>
        <end position="734"/>
    </location>
</feature>
<dbReference type="InterPro" id="IPR036770">
    <property type="entry name" value="Ankyrin_rpt-contain_sf"/>
</dbReference>
<dbReference type="PANTHER" id="PTHR24177:SF103">
    <property type="entry name" value="PGG DOMAIN-CONTAINING PROTEIN"/>
    <property type="match status" value="1"/>
</dbReference>
<evidence type="ECO:0000313" key="6">
    <source>
        <dbReference type="Proteomes" id="UP001168098"/>
    </source>
</evidence>
<dbReference type="AlphaFoldDB" id="A0AA39E0X8"/>
<feature type="domain" description="PGG" evidence="4">
    <location>
        <begin position="595"/>
        <end position="697"/>
    </location>
</feature>
<sequence length="749" mass="84673">MAFRIDQDSELEDIKETLFNSAIKGKWEDAHKAKMVISGETALHMAVSTGKDDVVEQLVELISEPKVEALSIGNDRGNTPLHLAASMGNAHMCRYISAIDTRLVAARNREKETPLFLAALHGHTDAFLWLREKCSSNEPYEYCRRGDGKTILHCALAGEYFDLAILIIDLYEDLVNYVDDKGLTPLHVLASKPNAFRSGTHLHFIERLIYECIYVEKLKTVEDYPHIQQICEEKLKLRQYPENYHTCMNFWNMIKRPVPPHSPNNNSRKNEVSHMIKRKNHGDVDADNPELPVSRKDSHHHSGDLHRAFPPNYGICLEFIKFANKAMLVVLGLGFGKIRRIVDKKEKHSRSLQIMDELLSRASSYGYNKNGRNPNLSQSGKDEETTPCNLVKEPTQENKPVSDSNRNEKEGSCSVNCPHVKNGSKDTSPSGSSLEITNMNRGEKKSTVEFGNIETPILIAAKQGVKEMVDSILEKFPVAIHDRNKEKKNVVLLAVENRQPEVYELLLKKNILKDSVFGVVDDEGNSALHLAAMLGDNQPWHIPGAALQMQWEIKWYKFVKNSMPPHFFSHYNNKNQTPKQIFTDHHDQLVRRGGKWLNNTSSSCSVIATLIATVAFATSASIPGSFNEETGRPNFENQLAFNLFAITSLVALSFSVTSMAPRGRFSQDLPKKLLLGLTTLFISISAVLVSFCAGHFFILSDELKRAAFPVYTITCLPISFFALVEFPLYFDVVWTTFRKVPRRRYRVNL</sequence>
<feature type="repeat" description="ANK" evidence="1">
    <location>
        <begin position="38"/>
        <end position="60"/>
    </location>
</feature>
<comment type="caution">
    <text evidence="5">The sequence shown here is derived from an EMBL/GenBank/DDBJ whole genome shotgun (WGS) entry which is preliminary data.</text>
</comment>
<keyword evidence="3" id="KW-0472">Membrane</keyword>
<keyword evidence="3" id="KW-0812">Transmembrane</keyword>
<feature type="transmembrane region" description="Helical" evidence="3">
    <location>
        <begin position="673"/>
        <end position="698"/>
    </location>
</feature>
<accession>A0AA39E0X8</accession>
<dbReference type="InterPro" id="IPR026961">
    <property type="entry name" value="PGG_dom"/>
</dbReference>
<dbReference type="Pfam" id="PF12796">
    <property type="entry name" value="Ank_2"/>
    <property type="match status" value="2"/>
</dbReference>
<evidence type="ECO:0000256" key="2">
    <source>
        <dbReference type="SAM" id="MobiDB-lite"/>
    </source>
</evidence>
<protein>
    <recommendedName>
        <fullName evidence="4">PGG domain-containing protein</fullName>
    </recommendedName>
</protein>
<keyword evidence="1" id="KW-0040">ANK repeat</keyword>
<dbReference type="SMART" id="SM00248">
    <property type="entry name" value="ANK"/>
    <property type="match status" value="7"/>
</dbReference>
<dbReference type="PANTHER" id="PTHR24177">
    <property type="entry name" value="CASKIN"/>
    <property type="match status" value="1"/>
</dbReference>
<dbReference type="SUPFAM" id="SSF48403">
    <property type="entry name" value="Ankyrin repeat"/>
    <property type="match status" value="2"/>
</dbReference>
<feature type="region of interest" description="Disordered" evidence="2">
    <location>
        <begin position="364"/>
        <end position="437"/>
    </location>
</feature>
<dbReference type="Gene3D" id="1.25.40.20">
    <property type="entry name" value="Ankyrin repeat-containing domain"/>
    <property type="match status" value="3"/>
</dbReference>
<evidence type="ECO:0000313" key="5">
    <source>
        <dbReference type="EMBL" id="KAJ9703224.1"/>
    </source>
</evidence>
<evidence type="ECO:0000259" key="4">
    <source>
        <dbReference type="Pfam" id="PF13962"/>
    </source>
</evidence>
<dbReference type="InterPro" id="IPR002110">
    <property type="entry name" value="Ankyrin_rpt"/>
</dbReference>
<dbReference type="PROSITE" id="PS50297">
    <property type="entry name" value="ANK_REP_REGION"/>
    <property type="match status" value="2"/>
</dbReference>
<feature type="compositionally biased region" description="Basic and acidic residues" evidence="2">
    <location>
        <begin position="293"/>
        <end position="303"/>
    </location>
</feature>
<dbReference type="Proteomes" id="UP001168098">
    <property type="component" value="Unassembled WGS sequence"/>
</dbReference>
<dbReference type="FunFam" id="1.25.40.20:FF:000978">
    <property type="entry name" value="Uncharacterized protein"/>
    <property type="match status" value="1"/>
</dbReference>
<keyword evidence="6" id="KW-1185">Reference proteome</keyword>
<dbReference type="GO" id="GO:0016020">
    <property type="term" value="C:membrane"/>
    <property type="evidence" value="ECO:0007669"/>
    <property type="project" value="TreeGrafter"/>
</dbReference>
<feature type="transmembrane region" description="Helical" evidence="3">
    <location>
        <begin position="639"/>
        <end position="661"/>
    </location>
</feature>
<dbReference type="EMBL" id="JARBHA010000004">
    <property type="protein sequence ID" value="KAJ9703224.1"/>
    <property type="molecule type" value="Genomic_DNA"/>
</dbReference>
<evidence type="ECO:0000256" key="1">
    <source>
        <dbReference type="PROSITE-ProRule" id="PRU00023"/>
    </source>
</evidence>
<dbReference type="Pfam" id="PF13962">
    <property type="entry name" value="PGG"/>
    <property type="match status" value="1"/>
</dbReference>
<proteinExistence type="predicted"/>
<feature type="compositionally biased region" description="Polar residues" evidence="2">
    <location>
        <begin position="364"/>
        <end position="379"/>
    </location>
</feature>
<organism evidence="5 6">
    <name type="scientific">Vitis rotundifolia</name>
    <name type="common">Muscadine grape</name>
    <dbReference type="NCBI Taxonomy" id="103349"/>
    <lineage>
        <taxon>Eukaryota</taxon>
        <taxon>Viridiplantae</taxon>
        <taxon>Streptophyta</taxon>
        <taxon>Embryophyta</taxon>
        <taxon>Tracheophyta</taxon>
        <taxon>Spermatophyta</taxon>
        <taxon>Magnoliopsida</taxon>
        <taxon>eudicotyledons</taxon>
        <taxon>Gunneridae</taxon>
        <taxon>Pentapetalae</taxon>
        <taxon>rosids</taxon>
        <taxon>Vitales</taxon>
        <taxon>Vitaceae</taxon>
        <taxon>Viteae</taxon>
        <taxon>Vitis</taxon>
    </lineage>
</organism>
<dbReference type="PROSITE" id="PS50088">
    <property type="entry name" value="ANK_REPEAT"/>
    <property type="match status" value="2"/>
</dbReference>
<evidence type="ECO:0000256" key="3">
    <source>
        <dbReference type="SAM" id="Phobius"/>
    </source>
</evidence>
<name>A0AA39E0X8_VITRO</name>
<keyword evidence="3" id="KW-1133">Transmembrane helix</keyword>